<reference evidence="2" key="1">
    <citation type="submission" date="2020-09" db="EMBL/GenBank/DDBJ databases">
        <title>De no assembly of potato wild relative species, Solanum commersonii.</title>
        <authorList>
            <person name="Cho K."/>
        </authorList>
    </citation>
    <scope>NUCLEOTIDE SEQUENCE</scope>
    <source>
        <strain evidence="2">LZ3.2</strain>
        <tissue evidence="2">Leaf</tissue>
    </source>
</reference>
<gene>
    <name evidence="2" type="ORF">H5410_064385</name>
</gene>
<feature type="region of interest" description="Disordered" evidence="1">
    <location>
        <begin position="1"/>
        <end position="24"/>
    </location>
</feature>
<keyword evidence="3" id="KW-1185">Reference proteome</keyword>
<name>A0A9J5VZG2_SOLCO</name>
<proteinExistence type="predicted"/>
<dbReference type="OrthoDB" id="1938219at2759"/>
<comment type="caution">
    <text evidence="2">The sequence shown here is derived from an EMBL/GenBank/DDBJ whole genome shotgun (WGS) entry which is preliminary data.</text>
</comment>
<dbReference type="Proteomes" id="UP000824120">
    <property type="component" value="Unassembled WGS sequence"/>
</dbReference>
<evidence type="ECO:0000256" key="1">
    <source>
        <dbReference type="SAM" id="MobiDB-lite"/>
    </source>
</evidence>
<dbReference type="AlphaFoldDB" id="A0A9J5VZG2"/>
<evidence type="ECO:0000313" key="2">
    <source>
        <dbReference type="EMBL" id="KAG5568597.1"/>
    </source>
</evidence>
<feature type="non-terminal residue" evidence="2">
    <location>
        <position position="90"/>
    </location>
</feature>
<dbReference type="EMBL" id="JACXVP010000083">
    <property type="protein sequence ID" value="KAG5568597.1"/>
    <property type="molecule type" value="Genomic_DNA"/>
</dbReference>
<evidence type="ECO:0000313" key="3">
    <source>
        <dbReference type="Proteomes" id="UP000824120"/>
    </source>
</evidence>
<sequence>HSLPIIKGINQEQEGSTEEDPYPSLFSEERDKFHSHLTETGCNNINTSNNLIYDYEDSYLNNNNTKNPENLKLQLFDKKNLTSSDFKNLL</sequence>
<organism evidence="2 3">
    <name type="scientific">Solanum commersonii</name>
    <name type="common">Commerson's wild potato</name>
    <name type="synonym">Commerson's nightshade</name>
    <dbReference type="NCBI Taxonomy" id="4109"/>
    <lineage>
        <taxon>Eukaryota</taxon>
        <taxon>Viridiplantae</taxon>
        <taxon>Streptophyta</taxon>
        <taxon>Embryophyta</taxon>
        <taxon>Tracheophyta</taxon>
        <taxon>Spermatophyta</taxon>
        <taxon>Magnoliopsida</taxon>
        <taxon>eudicotyledons</taxon>
        <taxon>Gunneridae</taxon>
        <taxon>Pentapetalae</taxon>
        <taxon>asterids</taxon>
        <taxon>lamiids</taxon>
        <taxon>Solanales</taxon>
        <taxon>Solanaceae</taxon>
        <taxon>Solanoideae</taxon>
        <taxon>Solaneae</taxon>
        <taxon>Solanum</taxon>
    </lineage>
</organism>
<accession>A0A9J5VZG2</accession>
<protein>
    <submittedName>
        <fullName evidence="2">Uncharacterized protein</fullName>
    </submittedName>
</protein>